<accession>A0A178JA16</accession>
<organism evidence="1 2">
    <name type="scientific">Vibrio europaeus</name>
    <dbReference type="NCBI Taxonomy" id="300876"/>
    <lineage>
        <taxon>Bacteria</taxon>
        <taxon>Pseudomonadati</taxon>
        <taxon>Pseudomonadota</taxon>
        <taxon>Gammaproteobacteria</taxon>
        <taxon>Vibrionales</taxon>
        <taxon>Vibrionaceae</taxon>
        <taxon>Vibrio</taxon>
        <taxon>Vibrio oreintalis group</taxon>
    </lineage>
</organism>
<reference evidence="1 2" key="1">
    <citation type="submission" date="2016-03" db="EMBL/GenBank/DDBJ databases">
        <title>Draft genome sequence of the Vibrio tubiashii subs. europaeus.</title>
        <authorList>
            <person name="Spinard E."/>
            <person name="Dubert J."/>
            <person name="Nelson D.R."/>
            <person name="Barja J.L."/>
        </authorList>
    </citation>
    <scope>NUCLEOTIDE SEQUENCE [LARGE SCALE GENOMIC DNA]</scope>
    <source>
        <strain evidence="2">PP-638</strain>
    </source>
</reference>
<dbReference type="Proteomes" id="UP000094761">
    <property type="component" value="Unassembled WGS sequence"/>
</dbReference>
<comment type="caution">
    <text evidence="1">The sequence shown here is derived from an EMBL/GenBank/DDBJ whole genome shotgun (WGS) entry which is preliminary data.</text>
</comment>
<protein>
    <submittedName>
        <fullName evidence="1">ATPase</fullName>
    </submittedName>
</protein>
<dbReference type="AlphaFoldDB" id="A0A178JA16"/>
<evidence type="ECO:0000313" key="1">
    <source>
        <dbReference type="EMBL" id="OAM98256.1"/>
    </source>
</evidence>
<dbReference type="PROSITE" id="PS51257">
    <property type="entry name" value="PROKAR_LIPOPROTEIN"/>
    <property type="match status" value="1"/>
</dbReference>
<gene>
    <name evidence="1" type="ORF">AZ468_22335</name>
</gene>
<proteinExistence type="predicted"/>
<evidence type="ECO:0000313" key="2">
    <source>
        <dbReference type="Proteomes" id="UP000094761"/>
    </source>
</evidence>
<sequence>MRWIVISVLAILSAACSQVVTTNSSVIEQLEERLEFNSTQGDDSMARAVAFIQDVKRREPKARFLVEYKTGSSDFVAKLHDQFKTQGVAKDRYKVALASPNQEKNILITAQYVQIKSSDCGAMTFSKREAYRFGCSVEHNRNISLVNPITRVQ</sequence>
<name>A0A178JA16_9VIBR</name>
<dbReference type="EMBL" id="LUAX01000007">
    <property type="protein sequence ID" value="OAM98256.1"/>
    <property type="molecule type" value="Genomic_DNA"/>
</dbReference>
<dbReference type="RefSeq" id="WP_069669400.1">
    <property type="nucleotide sequence ID" value="NZ_CP064857.1"/>
</dbReference>
<dbReference type="OrthoDB" id="5898842at2"/>